<feature type="transmembrane region" description="Helical" evidence="8">
    <location>
        <begin position="102"/>
        <end position="123"/>
    </location>
</feature>
<feature type="transmembrane region" description="Helical" evidence="8">
    <location>
        <begin position="69"/>
        <end position="90"/>
    </location>
</feature>
<organism evidence="9 10">
    <name type="scientific">Brucella anthropi</name>
    <name type="common">Ochrobactrum anthropi</name>
    <dbReference type="NCBI Taxonomy" id="529"/>
    <lineage>
        <taxon>Bacteria</taxon>
        <taxon>Pseudomonadati</taxon>
        <taxon>Pseudomonadota</taxon>
        <taxon>Alphaproteobacteria</taxon>
        <taxon>Hyphomicrobiales</taxon>
        <taxon>Brucellaceae</taxon>
        <taxon>Brucella/Ochrobactrum group</taxon>
        <taxon>Brucella</taxon>
    </lineage>
</organism>
<evidence type="ECO:0000256" key="8">
    <source>
        <dbReference type="RuleBase" id="RU363032"/>
    </source>
</evidence>
<dbReference type="SUPFAM" id="SSF161098">
    <property type="entry name" value="MetI-like"/>
    <property type="match status" value="1"/>
</dbReference>
<name>A0A011TFD0_BRUAN</name>
<feature type="transmembrane region" description="Helical" evidence="8">
    <location>
        <begin position="154"/>
        <end position="175"/>
    </location>
</feature>
<evidence type="ECO:0000256" key="3">
    <source>
        <dbReference type="ARBA" id="ARBA00022448"/>
    </source>
</evidence>
<keyword evidence="4" id="KW-1003">Cell membrane</keyword>
<feature type="transmembrane region" description="Helical" evidence="8">
    <location>
        <begin position="256"/>
        <end position="280"/>
    </location>
</feature>
<dbReference type="GO" id="GO:0055085">
    <property type="term" value="P:transmembrane transport"/>
    <property type="evidence" value="ECO:0007669"/>
    <property type="project" value="InterPro"/>
</dbReference>
<dbReference type="AlphaFoldDB" id="A0A011TFD0"/>
<evidence type="ECO:0000256" key="2">
    <source>
        <dbReference type="ARBA" id="ARBA00009306"/>
    </source>
</evidence>
<feature type="transmembrane region" description="Helical" evidence="8">
    <location>
        <begin position="7"/>
        <end position="31"/>
    </location>
</feature>
<dbReference type="InterPro" id="IPR035906">
    <property type="entry name" value="MetI-like_sf"/>
</dbReference>
<evidence type="ECO:0000256" key="6">
    <source>
        <dbReference type="ARBA" id="ARBA00022989"/>
    </source>
</evidence>
<dbReference type="CDD" id="cd06261">
    <property type="entry name" value="TM_PBP2"/>
    <property type="match status" value="1"/>
</dbReference>
<comment type="subcellular location">
    <subcellularLocation>
        <location evidence="1 8">Cell membrane</location>
        <topology evidence="1 8">Multi-pass membrane protein</topology>
    </subcellularLocation>
</comment>
<dbReference type="PANTHER" id="PTHR43227:SF8">
    <property type="entry name" value="DIACETYLCHITOBIOSE UPTAKE SYSTEM PERMEASE PROTEIN DASB"/>
    <property type="match status" value="1"/>
</dbReference>
<keyword evidence="6 8" id="KW-1133">Transmembrane helix</keyword>
<keyword evidence="5 8" id="KW-0812">Transmembrane</keyword>
<gene>
    <name evidence="9" type="ORF">IH622_17765</name>
</gene>
<keyword evidence="7 8" id="KW-0472">Membrane</keyword>
<dbReference type="Proteomes" id="UP000642265">
    <property type="component" value="Unassembled WGS sequence"/>
</dbReference>
<dbReference type="InterPro" id="IPR050809">
    <property type="entry name" value="UgpAE/MalFG_permease"/>
</dbReference>
<comment type="similarity">
    <text evidence="2 8">Belongs to the binding-protein-dependent transport system permease family.</text>
</comment>
<protein>
    <submittedName>
        <fullName evidence="9">Sugar ABC transporter permease</fullName>
    </submittedName>
</protein>
<dbReference type="Pfam" id="PF00528">
    <property type="entry name" value="BPD_transp_1"/>
    <property type="match status" value="1"/>
</dbReference>
<evidence type="ECO:0000256" key="7">
    <source>
        <dbReference type="ARBA" id="ARBA00023136"/>
    </source>
</evidence>
<keyword evidence="3 8" id="KW-0813">Transport</keyword>
<sequence length="290" mass="31800">MVQDRRIVTLFIGSISLLAIIIGAPLIYAVMLSFYSASSFIGEPQWAGLSNYSKVLRDPLFWNSLTNGLTIAITSIVLQVVLGVGIAMVLNKRFLGQTVVRAIAILPYFLPTVVACLVAQWILEPNYGLLKSALASIGVGMLDWSSHAFTAKGTIVLVSVWLWTPFVVTCVLAGLQTIPTQLYEAARVDGAGAWRQFWHITIPGLRSVLIVVILLRGIWMFNKFDVIWLLTKGGPLNQTETLPTLAYRKSFLEYNLGGGAAVATISFLILSGVILIYLRLFPIDDAKQGR</sequence>
<dbReference type="InterPro" id="IPR000515">
    <property type="entry name" value="MetI-like"/>
</dbReference>
<feature type="transmembrane region" description="Helical" evidence="8">
    <location>
        <begin position="196"/>
        <end position="219"/>
    </location>
</feature>
<accession>A0A011TFD0</accession>
<reference evidence="9" key="2">
    <citation type="submission" date="2020-10" db="EMBL/GenBank/DDBJ databases">
        <title>Enrichment of novel Verrucomicrobia, Bacteroidetes and Krumholzibacteria in an oxygen-limited, methane- and iron-fed bioreactor inoculated with Bothnian Sea sediments.</title>
        <authorList>
            <person name="Martins P.D."/>
            <person name="de Jong A."/>
            <person name="Lenstra W.K."/>
            <person name="van Helmond N.A.G.M."/>
            <person name="Slomp C.P."/>
            <person name="Jetten M.S.M."/>
            <person name="Welte C.U."/>
            <person name="Rasigraf O."/>
        </authorList>
    </citation>
    <scope>NUCLEOTIDE SEQUENCE</scope>
    <source>
        <strain evidence="9">MAG47</strain>
    </source>
</reference>
<evidence type="ECO:0000256" key="1">
    <source>
        <dbReference type="ARBA" id="ARBA00004651"/>
    </source>
</evidence>
<comment type="caution">
    <text evidence="9">The sequence shown here is derived from an EMBL/GenBank/DDBJ whole genome shotgun (WGS) entry which is preliminary data.</text>
</comment>
<evidence type="ECO:0000256" key="4">
    <source>
        <dbReference type="ARBA" id="ARBA00022475"/>
    </source>
</evidence>
<dbReference type="Gene3D" id="1.10.3720.10">
    <property type="entry name" value="MetI-like"/>
    <property type="match status" value="1"/>
</dbReference>
<reference evidence="9" key="1">
    <citation type="submission" date="2020-09" db="EMBL/GenBank/DDBJ databases">
        <authorList>
            <person name="Dalcin Martins P."/>
        </authorList>
    </citation>
    <scope>NUCLEOTIDE SEQUENCE</scope>
    <source>
        <strain evidence="9">MAG47</strain>
    </source>
</reference>
<dbReference type="GO" id="GO:0005886">
    <property type="term" value="C:plasma membrane"/>
    <property type="evidence" value="ECO:0007669"/>
    <property type="project" value="UniProtKB-SubCell"/>
</dbReference>
<dbReference type="PROSITE" id="PS50928">
    <property type="entry name" value="ABC_TM1"/>
    <property type="match status" value="1"/>
</dbReference>
<evidence type="ECO:0000313" key="9">
    <source>
        <dbReference type="EMBL" id="MBE0562645.1"/>
    </source>
</evidence>
<dbReference type="PANTHER" id="PTHR43227">
    <property type="entry name" value="BLL4140 PROTEIN"/>
    <property type="match status" value="1"/>
</dbReference>
<proteinExistence type="inferred from homology"/>
<dbReference type="EMBL" id="JACZKO010000045">
    <property type="protein sequence ID" value="MBE0562645.1"/>
    <property type="molecule type" value="Genomic_DNA"/>
</dbReference>
<evidence type="ECO:0000313" key="10">
    <source>
        <dbReference type="Proteomes" id="UP000642265"/>
    </source>
</evidence>
<evidence type="ECO:0000256" key="5">
    <source>
        <dbReference type="ARBA" id="ARBA00022692"/>
    </source>
</evidence>